<dbReference type="InterPro" id="IPR019219">
    <property type="entry name" value="DUF2130"/>
</dbReference>
<protein>
    <submittedName>
        <fullName evidence="2">DUF2130 domain-containing protein</fullName>
    </submittedName>
</protein>
<comment type="caution">
    <text evidence="2">The sequence shown here is derived from an EMBL/GenBank/DDBJ whole genome shotgun (WGS) entry which is preliminary data.</text>
</comment>
<reference evidence="3" key="1">
    <citation type="submission" date="2017-09" db="EMBL/GenBank/DDBJ databases">
        <title>Depth-based differentiation of microbial function through sediment-hosted aquifers and enrichment of novel symbionts in the deep terrestrial subsurface.</title>
        <authorList>
            <person name="Probst A.J."/>
            <person name="Ladd B."/>
            <person name="Jarett J.K."/>
            <person name="Geller-Mcgrath D.E."/>
            <person name="Sieber C.M.K."/>
            <person name="Emerson J.B."/>
            <person name="Anantharaman K."/>
            <person name="Thomas B.C."/>
            <person name="Malmstrom R."/>
            <person name="Stieglmeier M."/>
            <person name="Klingl A."/>
            <person name="Woyke T."/>
            <person name="Ryan C.M."/>
            <person name="Banfield J.F."/>
        </authorList>
    </citation>
    <scope>NUCLEOTIDE SEQUENCE [LARGE SCALE GENOMIC DNA]</scope>
</reference>
<evidence type="ECO:0000313" key="2">
    <source>
        <dbReference type="EMBL" id="PJC82153.1"/>
    </source>
</evidence>
<name>A0A2M8GNN8_9BACT</name>
<proteinExistence type="predicted"/>
<dbReference type="Pfam" id="PF09903">
    <property type="entry name" value="DUF2130"/>
    <property type="match status" value="1"/>
</dbReference>
<evidence type="ECO:0000256" key="1">
    <source>
        <dbReference type="SAM" id="Coils"/>
    </source>
</evidence>
<accession>A0A2M8GNN8</accession>
<dbReference type="EMBL" id="PFQK01000022">
    <property type="protein sequence ID" value="PJC82153.1"/>
    <property type="molecule type" value="Genomic_DNA"/>
</dbReference>
<organism evidence="2 3">
    <name type="scientific">Candidatus Roizmanbacteria bacterium CG_4_8_14_3_um_filter_36_10</name>
    <dbReference type="NCBI Taxonomy" id="1974834"/>
    <lineage>
        <taxon>Bacteria</taxon>
        <taxon>Candidatus Roizmaniibacteriota</taxon>
    </lineage>
</organism>
<keyword evidence="1" id="KW-0175">Coiled coil</keyword>
<dbReference type="AlphaFoldDB" id="A0A2M8GNN8"/>
<dbReference type="Proteomes" id="UP000229370">
    <property type="component" value="Unassembled WGS sequence"/>
</dbReference>
<feature type="coiled-coil region" evidence="1">
    <location>
        <begin position="52"/>
        <end position="170"/>
    </location>
</feature>
<sequence>MNDTIICPHCKKPIPLTEALSHQIQEKYQRFYKQRLAEETGKIEIKLKDQLIKKVKQEMELELKDKANELEELHKQNKSLQEQLLELSKLIRQLRAESQQKQIELEKKLAVEQERIHSEEKKRADEEYRLKILEKDKKLSDALKLAEEYKKKLEQGSQQLQGEVLELELEKILKEEFPTDDIKEVPKGIRGADVIQIIRNGFGKACGTIIWELKRTKSWSNDWIVKLKDDQRRVKAEQAVIISEVLPENIQNFGFQEGVWIGNFPSIIGLSLVIRRLLVEISGVKSASVGKRGKMDILWEYLTGTEFKQRVEAIAEAFSTIQEDIEKEKRWFVNKWSKQEKSLRKVIDNTLGMHGDLQGIVGKSLPEIKGLDMLPDGENKKDKLF</sequence>
<evidence type="ECO:0000313" key="3">
    <source>
        <dbReference type="Proteomes" id="UP000229370"/>
    </source>
</evidence>
<gene>
    <name evidence="2" type="ORF">CO007_00970</name>
</gene>